<dbReference type="SUPFAM" id="SSF81338">
    <property type="entry name" value="Aquaporin-like"/>
    <property type="match status" value="1"/>
</dbReference>
<dbReference type="Pfam" id="PF00230">
    <property type="entry name" value="MIP"/>
    <property type="match status" value="1"/>
</dbReference>
<evidence type="ECO:0000256" key="3">
    <source>
        <dbReference type="ARBA" id="ARBA00022989"/>
    </source>
</evidence>
<evidence type="ECO:0000313" key="9">
    <source>
        <dbReference type="Proteomes" id="UP000236546"/>
    </source>
</evidence>
<dbReference type="PANTHER" id="PTHR47002">
    <property type="entry name" value="AQUAPORIN-LIKE"/>
    <property type="match status" value="1"/>
</dbReference>
<dbReference type="PANTHER" id="PTHR47002:SF2">
    <property type="entry name" value="AQUAPORIN AQPAE.A-LIKE"/>
    <property type="match status" value="1"/>
</dbReference>
<feature type="compositionally biased region" description="Low complexity" evidence="6">
    <location>
        <begin position="20"/>
        <end position="34"/>
    </location>
</feature>
<dbReference type="PRINTS" id="PR00783">
    <property type="entry name" value="MINTRINSICP"/>
</dbReference>
<evidence type="ECO:0000256" key="2">
    <source>
        <dbReference type="ARBA" id="ARBA00022692"/>
    </source>
</evidence>
<comment type="similarity">
    <text evidence="5">Belongs to the MIP/aquaporin (TC 1.A.8) family.</text>
</comment>
<feature type="transmembrane region" description="Helical" evidence="7">
    <location>
        <begin position="285"/>
        <end position="305"/>
    </location>
</feature>
<reference evidence="8 9" key="1">
    <citation type="submission" date="2017-02" db="EMBL/GenBank/DDBJ databases">
        <title>Genomes of Trichoderma spp. with biocontrol activity.</title>
        <authorList>
            <person name="Gardiner D."/>
            <person name="Kazan K."/>
            <person name="Vos C."/>
            <person name="Harvey P."/>
        </authorList>
    </citation>
    <scope>NUCLEOTIDE SEQUENCE [LARGE SCALE GENOMIC DNA]</scope>
    <source>
        <strain evidence="8 9">A5MH</strain>
    </source>
</reference>
<feature type="transmembrane region" description="Helical" evidence="7">
    <location>
        <begin position="206"/>
        <end position="226"/>
    </location>
</feature>
<dbReference type="GO" id="GO:0015267">
    <property type="term" value="F:channel activity"/>
    <property type="evidence" value="ECO:0007669"/>
    <property type="project" value="InterPro"/>
</dbReference>
<dbReference type="OrthoDB" id="3222at2759"/>
<sequence length="341" mass="36299">MESLQEKPLPADRERAPTQARAASSAVSLSNSSAPTATNRMDLAAFDGSFAPLVRPQAVRLTPWYRRRDYFVGQWFEPALWRSAVVEMIATCCQVFVSGQIVATISTYGTPQLGAYIGISNLVLIATFIYAVAPASGGHMNPMITFAAVLTGLCSVPRGILYMVGQTAGGALGGGILLGIWGKERAIAVRGGGCWYDPSQANPGQIYLNETFASFVLLFLAFGVGLDPRQAALFGPRMGPALVGASLGLVSFSTSGIIPGYAGAQMNPAKCFGNGIARLDLSYQWIYWFGPAVGGIMMGILYNLIPPHHAELSKRKSREMSREITSDSMAERAEASVIASS</sequence>
<proteinExistence type="inferred from homology"/>
<feature type="transmembrane region" description="Helical" evidence="7">
    <location>
        <begin position="113"/>
        <end position="132"/>
    </location>
</feature>
<feature type="compositionally biased region" description="Basic and acidic residues" evidence="6">
    <location>
        <begin position="316"/>
        <end position="334"/>
    </location>
</feature>
<evidence type="ECO:0000256" key="7">
    <source>
        <dbReference type="SAM" id="Phobius"/>
    </source>
</evidence>
<keyword evidence="2 5" id="KW-0812">Transmembrane</keyword>
<dbReference type="EMBL" id="MTYH01000037">
    <property type="protein sequence ID" value="PNP43719.1"/>
    <property type="molecule type" value="Genomic_DNA"/>
</dbReference>
<dbReference type="AlphaFoldDB" id="A0A2K0TDX1"/>
<dbReference type="Proteomes" id="UP000236546">
    <property type="component" value="Unassembled WGS sequence"/>
</dbReference>
<evidence type="ECO:0000256" key="5">
    <source>
        <dbReference type="RuleBase" id="RU000477"/>
    </source>
</evidence>
<evidence type="ECO:0000256" key="6">
    <source>
        <dbReference type="SAM" id="MobiDB-lite"/>
    </source>
</evidence>
<keyword evidence="4 7" id="KW-0472">Membrane</keyword>
<gene>
    <name evidence="8" type="ORF">TGAMA5MH_04692</name>
</gene>
<evidence type="ECO:0000313" key="8">
    <source>
        <dbReference type="EMBL" id="PNP43719.1"/>
    </source>
</evidence>
<dbReference type="InterPro" id="IPR023271">
    <property type="entry name" value="Aquaporin-like"/>
</dbReference>
<keyword evidence="3 7" id="KW-1133">Transmembrane helix</keyword>
<accession>A0A2K0TDX1</accession>
<protein>
    <submittedName>
        <fullName evidence="8">Uncharacterized protein</fullName>
    </submittedName>
</protein>
<feature type="region of interest" description="Disordered" evidence="6">
    <location>
        <begin position="316"/>
        <end position="341"/>
    </location>
</feature>
<evidence type="ECO:0000256" key="4">
    <source>
        <dbReference type="ARBA" id="ARBA00023136"/>
    </source>
</evidence>
<dbReference type="Gene3D" id="1.20.1080.10">
    <property type="entry name" value="Glycerol uptake facilitator protein"/>
    <property type="match status" value="1"/>
</dbReference>
<comment type="subcellular location">
    <subcellularLocation>
        <location evidence="1">Membrane</location>
        <topology evidence="1">Multi-pass membrane protein</topology>
    </subcellularLocation>
</comment>
<evidence type="ECO:0000256" key="1">
    <source>
        <dbReference type="ARBA" id="ARBA00004141"/>
    </source>
</evidence>
<feature type="region of interest" description="Disordered" evidence="6">
    <location>
        <begin position="1"/>
        <end position="34"/>
    </location>
</feature>
<dbReference type="InterPro" id="IPR000425">
    <property type="entry name" value="MIP"/>
</dbReference>
<dbReference type="GO" id="GO:0016020">
    <property type="term" value="C:membrane"/>
    <property type="evidence" value="ECO:0007669"/>
    <property type="project" value="UniProtKB-SubCell"/>
</dbReference>
<keyword evidence="5" id="KW-0813">Transport</keyword>
<organism evidence="8 9">
    <name type="scientific">Trichoderma gamsii</name>
    <dbReference type="NCBI Taxonomy" id="398673"/>
    <lineage>
        <taxon>Eukaryota</taxon>
        <taxon>Fungi</taxon>
        <taxon>Dikarya</taxon>
        <taxon>Ascomycota</taxon>
        <taxon>Pezizomycotina</taxon>
        <taxon>Sordariomycetes</taxon>
        <taxon>Hypocreomycetidae</taxon>
        <taxon>Hypocreales</taxon>
        <taxon>Hypocreaceae</taxon>
        <taxon>Trichoderma</taxon>
    </lineage>
</organism>
<feature type="transmembrane region" description="Helical" evidence="7">
    <location>
        <begin position="238"/>
        <end position="258"/>
    </location>
</feature>
<name>A0A2K0TDX1_9HYPO</name>
<comment type="caution">
    <text evidence="8">The sequence shown here is derived from an EMBL/GenBank/DDBJ whole genome shotgun (WGS) entry which is preliminary data.</text>
</comment>